<dbReference type="PANTHER" id="PTHR43132">
    <property type="entry name" value="ARSENICAL RESISTANCE OPERON REPRESSOR ARSR-RELATED"/>
    <property type="match status" value="1"/>
</dbReference>
<feature type="domain" description="HTH arsR-type" evidence="4">
    <location>
        <begin position="22"/>
        <end position="118"/>
    </location>
</feature>
<sequence>MSIDRTGDEGMPPEPADLLPERSILTFEEYMAMQRAVGNETRFRVLYRLKRDGAMSAKELREALDVRGNTLHHHLDTLVDVGLVENRKREEPTSDGLYSYYRATALGEALLDHGVEELLRREQEFTDAYA</sequence>
<dbReference type="AlphaFoldDB" id="A0A8J7YGW2"/>
<gene>
    <name evidence="5" type="ORF">EGD98_02285</name>
</gene>
<dbReference type="PANTHER" id="PTHR43132:SF2">
    <property type="entry name" value="ARSENICAL RESISTANCE OPERON REPRESSOR ARSR-RELATED"/>
    <property type="match status" value="1"/>
</dbReference>
<evidence type="ECO:0000256" key="1">
    <source>
        <dbReference type="ARBA" id="ARBA00023015"/>
    </source>
</evidence>
<dbReference type="Gene3D" id="1.10.10.10">
    <property type="entry name" value="Winged helix-like DNA-binding domain superfamily/Winged helix DNA-binding domain"/>
    <property type="match status" value="1"/>
</dbReference>
<reference evidence="5" key="1">
    <citation type="submission" date="2021-06" db="EMBL/GenBank/DDBJ databases">
        <title>Halomicroarcula sp. F24A a new haloarchaeum isolated from saline soil.</title>
        <authorList>
            <person name="Duran-Viseras A."/>
            <person name="Sanchez-Porro C."/>
            <person name="Ventosa A."/>
        </authorList>
    </citation>
    <scope>NUCLEOTIDE SEQUENCE</scope>
    <source>
        <strain evidence="5">F24A</strain>
    </source>
</reference>
<keyword evidence="2" id="KW-0238">DNA-binding</keyword>
<dbReference type="CDD" id="cd00090">
    <property type="entry name" value="HTH_ARSR"/>
    <property type="match status" value="1"/>
</dbReference>
<evidence type="ECO:0000313" key="6">
    <source>
        <dbReference type="Proteomes" id="UP000783863"/>
    </source>
</evidence>
<proteinExistence type="predicted"/>
<protein>
    <submittedName>
        <fullName evidence="5">Helix-turn-helix domain-containing protein</fullName>
    </submittedName>
</protein>
<dbReference type="GO" id="GO:0003700">
    <property type="term" value="F:DNA-binding transcription factor activity"/>
    <property type="evidence" value="ECO:0007669"/>
    <property type="project" value="InterPro"/>
</dbReference>
<evidence type="ECO:0000256" key="3">
    <source>
        <dbReference type="ARBA" id="ARBA00023163"/>
    </source>
</evidence>
<dbReference type="GO" id="GO:0003677">
    <property type="term" value="F:DNA binding"/>
    <property type="evidence" value="ECO:0007669"/>
    <property type="project" value="UniProtKB-KW"/>
</dbReference>
<dbReference type="InterPro" id="IPR036388">
    <property type="entry name" value="WH-like_DNA-bd_sf"/>
</dbReference>
<dbReference type="PROSITE" id="PS50987">
    <property type="entry name" value="HTH_ARSR_2"/>
    <property type="match status" value="1"/>
</dbReference>
<dbReference type="EMBL" id="RKLQ01000001">
    <property type="protein sequence ID" value="MBX0302494.1"/>
    <property type="molecule type" value="Genomic_DNA"/>
</dbReference>
<keyword evidence="1" id="KW-0805">Transcription regulation</keyword>
<dbReference type="InterPro" id="IPR001845">
    <property type="entry name" value="HTH_ArsR_DNA-bd_dom"/>
</dbReference>
<dbReference type="RefSeq" id="WP_220586731.1">
    <property type="nucleotide sequence ID" value="NZ_RKLQ01000001.1"/>
</dbReference>
<accession>A0A8J7YGW2</accession>
<keyword evidence="3" id="KW-0804">Transcription</keyword>
<dbReference type="InterPro" id="IPR051011">
    <property type="entry name" value="Metal_resp_trans_reg"/>
</dbReference>
<evidence type="ECO:0000259" key="4">
    <source>
        <dbReference type="PROSITE" id="PS50987"/>
    </source>
</evidence>
<dbReference type="InterPro" id="IPR036390">
    <property type="entry name" value="WH_DNA-bd_sf"/>
</dbReference>
<evidence type="ECO:0000256" key="2">
    <source>
        <dbReference type="ARBA" id="ARBA00023125"/>
    </source>
</evidence>
<name>A0A8J7YGW2_9EURY</name>
<organism evidence="5 6">
    <name type="scientific">Haloarcula salinisoli</name>
    <dbReference type="NCBI Taxonomy" id="2487746"/>
    <lineage>
        <taxon>Archaea</taxon>
        <taxon>Methanobacteriati</taxon>
        <taxon>Methanobacteriota</taxon>
        <taxon>Stenosarchaea group</taxon>
        <taxon>Halobacteria</taxon>
        <taxon>Halobacteriales</taxon>
        <taxon>Haloarculaceae</taxon>
        <taxon>Haloarcula</taxon>
    </lineage>
</organism>
<dbReference type="InterPro" id="IPR011991">
    <property type="entry name" value="ArsR-like_HTH"/>
</dbReference>
<comment type="caution">
    <text evidence="5">The sequence shown here is derived from an EMBL/GenBank/DDBJ whole genome shotgun (WGS) entry which is preliminary data.</text>
</comment>
<dbReference type="Proteomes" id="UP000783863">
    <property type="component" value="Unassembled WGS sequence"/>
</dbReference>
<dbReference type="SMART" id="SM00418">
    <property type="entry name" value="HTH_ARSR"/>
    <property type="match status" value="1"/>
</dbReference>
<dbReference type="SUPFAM" id="SSF46785">
    <property type="entry name" value="Winged helix' DNA-binding domain"/>
    <property type="match status" value="1"/>
</dbReference>
<dbReference type="Pfam" id="PF12840">
    <property type="entry name" value="HTH_20"/>
    <property type="match status" value="1"/>
</dbReference>
<keyword evidence="6" id="KW-1185">Reference proteome</keyword>
<evidence type="ECO:0000313" key="5">
    <source>
        <dbReference type="EMBL" id="MBX0302494.1"/>
    </source>
</evidence>